<dbReference type="PIRSF" id="PIRSF006648">
    <property type="entry name" value="DrrB"/>
    <property type="match status" value="1"/>
</dbReference>
<gene>
    <name evidence="14" type="ORF">A3A87_02550</name>
</gene>
<dbReference type="InterPro" id="IPR051784">
    <property type="entry name" value="Nod_factor_ABC_transporter"/>
</dbReference>
<dbReference type="GO" id="GO:0043190">
    <property type="term" value="C:ATP-binding cassette (ABC) transporter complex"/>
    <property type="evidence" value="ECO:0007669"/>
    <property type="project" value="InterPro"/>
</dbReference>
<evidence type="ECO:0000256" key="2">
    <source>
        <dbReference type="ARBA" id="ARBA00008394"/>
    </source>
</evidence>
<evidence type="ECO:0000259" key="13">
    <source>
        <dbReference type="PROSITE" id="PS51012"/>
    </source>
</evidence>
<dbReference type="PRINTS" id="PR00164">
    <property type="entry name" value="ABC2TRNSPORT"/>
</dbReference>
<evidence type="ECO:0000256" key="12">
    <source>
        <dbReference type="RuleBase" id="RU361157"/>
    </source>
</evidence>
<keyword evidence="4 12" id="KW-0813">Transport</keyword>
<feature type="transmembrane region" description="Helical" evidence="12">
    <location>
        <begin position="146"/>
        <end position="168"/>
    </location>
</feature>
<dbReference type="AlphaFoldDB" id="A0A1F6U615"/>
<keyword evidence="10 12" id="KW-0472">Membrane</keyword>
<evidence type="ECO:0000256" key="6">
    <source>
        <dbReference type="ARBA" id="ARBA00022475"/>
    </source>
</evidence>
<dbReference type="InterPro" id="IPR013525">
    <property type="entry name" value="ABC2_TM"/>
</dbReference>
<evidence type="ECO:0000313" key="15">
    <source>
        <dbReference type="Proteomes" id="UP000179037"/>
    </source>
</evidence>
<dbReference type="GO" id="GO:0015772">
    <property type="term" value="P:oligosaccharide transport"/>
    <property type="evidence" value="ECO:0007669"/>
    <property type="project" value="InterPro"/>
</dbReference>
<evidence type="ECO:0000256" key="8">
    <source>
        <dbReference type="ARBA" id="ARBA00022692"/>
    </source>
</evidence>
<keyword evidence="6 12" id="KW-1003">Cell membrane</keyword>
<reference evidence="14 15" key="1">
    <citation type="journal article" date="2016" name="Nat. Commun.">
        <title>Thousands of microbial genomes shed light on interconnected biogeochemical processes in an aquifer system.</title>
        <authorList>
            <person name="Anantharaman K."/>
            <person name="Brown C.T."/>
            <person name="Hug L.A."/>
            <person name="Sharon I."/>
            <person name="Castelle C.J."/>
            <person name="Probst A.J."/>
            <person name="Thomas B.C."/>
            <person name="Singh A."/>
            <person name="Wilkins M.J."/>
            <person name="Karaoz U."/>
            <person name="Brodie E.L."/>
            <person name="Williams K.H."/>
            <person name="Hubbard S.S."/>
            <person name="Banfield J.F."/>
        </authorList>
    </citation>
    <scope>NUCLEOTIDE SEQUENCE [LARGE SCALE GENOMIC DNA]</scope>
</reference>
<sequence>MTILFLPRFQAAALAVWRRNTLVWRKLAGPSIFINFGEPFLYLLGLGYGLGLFIGEMMHMPYLTFLASGILASSAMNTASFEAMFSVYTRMIPQKTYEAILTTPLEVQDILAGEMLWCATKCVISGTAILIVAALLGAVHTWHALWVPPVLFLIGLCFSGMGLVMTALAPGYDFFNYYVTLVLTPMFILSGVFYPVTSLPVALQSIVQLLPLAHAVDLIRPLVAGLPLSNVPLHIAVLAGYGAAGYFIAVHLTRRRLLV</sequence>
<dbReference type="STRING" id="1817768.A3A87_02550"/>
<evidence type="ECO:0000256" key="11">
    <source>
        <dbReference type="ARBA" id="ARBA00025119"/>
    </source>
</evidence>
<dbReference type="PANTHER" id="PTHR43229">
    <property type="entry name" value="NODULATION PROTEIN J"/>
    <property type="match status" value="1"/>
</dbReference>
<dbReference type="Proteomes" id="UP000179037">
    <property type="component" value="Unassembled WGS sequence"/>
</dbReference>
<dbReference type="InterPro" id="IPR047817">
    <property type="entry name" value="ABC2_TM_bact-type"/>
</dbReference>
<comment type="similarity">
    <text evidence="2">Belongs to the ABC-2 integral membrane protein family. Lipooligosaccharide exporter (TC 3.A.1.102) subfamily.</text>
</comment>
<accession>A0A1F6U615</accession>
<dbReference type="NCBIfam" id="TIGR01291">
    <property type="entry name" value="nodJ"/>
    <property type="match status" value="1"/>
</dbReference>
<evidence type="ECO:0000256" key="3">
    <source>
        <dbReference type="ARBA" id="ARBA00011350"/>
    </source>
</evidence>
<feature type="transmembrane region" description="Helical" evidence="12">
    <location>
        <begin position="27"/>
        <end position="50"/>
    </location>
</feature>
<name>A0A1F6U615_9PROT</name>
<dbReference type="EMBL" id="MFTC01000007">
    <property type="protein sequence ID" value="OGI52780.1"/>
    <property type="molecule type" value="Genomic_DNA"/>
</dbReference>
<comment type="subunit">
    <text evidence="3">The complex is composed of two ATP-binding proteins (NodI) and two transmembrane proteins (NodJ).</text>
</comment>
<evidence type="ECO:0000256" key="5">
    <source>
        <dbReference type="ARBA" id="ARBA00022458"/>
    </source>
</evidence>
<comment type="caution">
    <text evidence="14">The sequence shown here is derived from an EMBL/GenBank/DDBJ whole genome shotgun (WGS) entry which is preliminary data.</text>
</comment>
<evidence type="ECO:0000313" key="14">
    <source>
        <dbReference type="EMBL" id="OGI52780.1"/>
    </source>
</evidence>
<comment type="subcellular location">
    <subcellularLocation>
        <location evidence="1 12">Cell inner membrane</location>
        <topology evidence="1 12">Multi-pass membrane protein</topology>
    </subcellularLocation>
</comment>
<dbReference type="PANTHER" id="PTHR43229:SF2">
    <property type="entry name" value="NODULATION PROTEIN J"/>
    <property type="match status" value="1"/>
</dbReference>
<dbReference type="InterPro" id="IPR005981">
    <property type="entry name" value="ABC_transptNodJ"/>
</dbReference>
<dbReference type="GO" id="GO:0140359">
    <property type="term" value="F:ABC-type transporter activity"/>
    <property type="evidence" value="ECO:0007669"/>
    <property type="project" value="InterPro"/>
</dbReference>
<dbReference type="InterPro" id="IPR000412">
    <property type="entry name" value="ABC_2_transport"/>
</dbReference>
<dbReference type="Pfam" id="PF01061">
    <property type="entry name" value="ABC2_membrane"/>
    <property type="match status" value="1"/>
</dbReference>
<proteinExistence type="inferred from homology"/>
<keyword evidence="9 12" id="KW-1133">Transmembrane helix</keyword>
<dbReference type="PROSITE" id="PS51012">
    <property type="entry name" value="ABC_TM2"/>
    <property type="match status" value="1"/>
</dbReference>
<protein>
    <recommendedName>
        <fullName evidence="12">Transport permease protein</fullName>
    </recommendedName>
</protein>
<organism evidence="14 15">
    <name type="scientific">Candidatus Muproteobacteria bacterium RIFCSPLOWO2_01_FULL_60_18</name>
    <dbReference type="NCBI Taxonomy" id="1817768"/>
    <lineage>
        <taxon>Bacteria</taxon>
        <taxon>Pseudomonadati</taxon>
        <taxon>Pseudomonadota</taxon>
        <taxon>Candidatus Muproteobacteria</taxon>
    </lineage>
</organism>
<feature type="transmembrane region" description="Helical" evidence="12">
    <location>
        <begin position="175"/>
        <end position="194"/>
    </location>
</feature>
<comment type="function">
    <text evidence="11">Part of the ABC transporter complex NodIJ involved in the export of the nodulation factors (Nod factors), the bacterial signal molecules that induce symbiosis and subsequent nodulation induction. Nod factors are LCO (lipo-chitin oligosaccharide), a modified beta-1,4-linked N-acetylglucosamine oligosaccharide. This subunit encodes the transporter.</text>
</comment>
<evidence type="ECO:0000256" key="9">
    <source>
        <dbReference type="ARBA" id="ARBA00022989"/>
    </source>
</evidence>
<keyword evidence="8 12" id="KW-0812">Transmembrane</keyword>
<evidence type="ECO:0000256" key="4">
    <source>
        <dbReference type="ARBA" id="ARBA00022448"/>
    </source>
</evidence>
<feature type="transmembrane region" description="Helical" evidence="12">
    <location>
        <begin position="231"/>
        <end position="252"/>
    </location>
</feature>
<feature type="transmembrane region" description="Helical" evidence="12">
    <location>
        <begin position="122"/>
        <end position="140"/>
    </location>
</feature>
<keyword evidence="7" id="KW-0997">Cell inner membrane</keyword>
<keyword evidence="5" id="KW-0536">Nodulation</keyword>
<evidence type="ECO:0000256" key="10">
    <source>
        <dbReference type="ARBA" id="ARBA00023136"/>
    </source>
</evidence>
<feature type="transmembrane region" description="Helical" evidence="12">
    <location>
        <begin position="62"/>
        <end position="85"/>
    </location>
</feature>
<evidence type="ECO:0000256" key="1">
    <source>
        <dbReference type="ARBA" id="ARBA00004429"/>
    </source>
</evidence>
<feature type="domain" description="ABC transmembrane type-2" evidence="13">
    <location>
        <begin position="30"/>
        <end position="256"/>
    </location>
</feature>
<evidence type="ECO:0000256" key="7">
    <source>
        <dbReference type="ARBA" id="ARBA00022519"/>
    </source>
</evidence>